<keyword evidence="7" id="KW-0256">Endoplasmic reticulum</keyword>
<evidence type="ECO:0000256" key="3">
    <source>
        <dbReference type="ARBA" id="ARBA00011182"/>
    </source>
</evidence>
<dbReference type="EMBL" id="LFJN01000010">
    <property type="protein sequence ID" value="KPI41335.1"/>
    <property type="molecule type" value="Genomic_DNA"/>
</dbReference>
<proteinExistence type="inferred from homology"/>
<gene>
    <name evidence="9" type="ORF">AB675_8162</name>
</gene>
<dbReference type="GO" id="GO:0000139">
    <property type="term" value="C:Golgi membrane"/>
    <property type="evidence" value="ECO:0007669"/>
    <property type="project" value="UniProtKB-SubCell"/>
</dbReference>
<dbReference type="GeneID" id="28740467"/>
<feature type="transmembrane region" description="Helical" evidence="7">
    <location>
        <begin position="326"/>
        <end position="344"/>
    </location>
</feature>
<comment type="caution">
    <text evidence="9">The sequence shown here is derived from an EMBL/GenBank/DDBJ whole genome shotgun (WGS) entry which is preliminary data.</text>
</comment>
<comment type="similarity">
    <text evidence="2 7">Belongs to the TPT transporter family. SLC35D subfamily.</text>
</comment>
<sequence length="363" mass="40145">METDDKTTQLPSGDESARLILDNEKPPDYTIDIEKAADPQEQSQENKGRQFLIWTTINTLATIAIVFTNKEIFKDPSLRKNQSTFAAFHFVVTTGTLWYLSRPSIGMFTRSRAPFVGMLPLGAAMCLNVILPNLSLSFSSVEFYQLVRVLLTPLTAIINFAFYGISMPRQAVYALFPICLGVGIMSYFDTHKSTGSVPQTSTLGVFFAFSGVVASALYTVWIGTYHKKFNLNSMQLLLNQAPISVFLLLYAIPFTDQTPQWSSLGLNKYLLILFSGLMAALINISQFYIVAGAGAVSSTVVGHLKTCSIVALGWITSGRSANDRGIFGIFMAITGIVMYSQVMFKHKKAQQELAREVQADEKR</sequence>
<keyword evidence="7" id="KW-0333">Golgi apparatus</keyword>
<keyword evidence="5 7" id="KW-1133">Transmembrane helix</keyword>
<keyword evidence="7" id="KW-0762">Sugar transport</keyword>
<organism evidence="9 10">
    <name type="scientific">Cyphellophora attinorum</name>
    <dbReference type="NCBI Taxonomy" id="1664694"/>
    <lineage>
        <taxon>Eukaryota</taxon>
        <taxon>Fungi</taxon>
        <taxon>Dikarya</taxon>
        <taxon>Ascomycota</taxon>
        <taxon>Pezizomycotina</taxon>
        <taxon>Eurotiomycetes</taxon>
        <taxon>Chaetothyriomycetidae</taxon>
        <taxon>Chaetothyriales</taxon>
        <taxon>Cyphellophoraceae</taxon>
        <taxon>Cyphellophora</taxon>
    </lineage>
</organism>
<name>A0A0N1H5Z3_9EURO</name>
<feature type="region of interest" description="Disordered" evidence="8">
    <location>
        <begin position="1"/>
        <end position="21"/>
    </location>
</feature>
<dbReference type="GO" id="GO:0030659">
    <property type="term" value="C:cytoplasmic vesicle membrane"/>
    <property type="evidence" value="ECO:0007669"/>
    <property type="project" value="UniProtKB-SubCell"/>
</dbReference>
<evidence type="ECO:0000256" key="5">
    <source>
        <dbReference type="ARBA" id="ARBA00022989"/>
    </source>
</evidence>
<evidence type="ECO:0000256" key="1">
    <source>
        <dbReference type="ARBA" id="ARBA00003420"/>
    </source>
</evidence>
<feature type="transmembrane region" description="Helical" evidence="7">
    <location>
        <begin position="203"/>
        <end position="224"/>
    </location>
</feature>
<dbReference type="Proteomes" id="UP000038010">
    <property type="component" value="Unassembled WGS sequence"/>
</dbReference>
<feature type="transmembrane region" description="Helical" evidence="7">
    <location>
        <begin position="113"/>
        <end position="131"/>
    </location>
</feature>
<feature type="transmembrane region" description="Helical" evidence="7">
    <location>
        <begin position="266"/>
        <end position="284"/>
    </location>
</feature>
<comment type="function">
    <text evidence="1 7">Involved in the import of GDP-mannose from the cytoplasm into the Golgi lumen.</text>
</comment>
<dbReference type="OrthoDB" id="5547497at2759"/>
<dbReference type="GO" id="GO:0005789">
    <property type="term" value="C:endoplasmic reticulum membrane"/>
    <property type="evidence" value="ECO:0007669"/>
    <property type="project" value="UniProtKB-SubCell"/>
</dbReference>
<feature type="transmembrane region" description="Helical" evidence="7">
    <location>
        <begin position="291"/>
        <end position="314"/>
    </location>
</feature>
<feature type="transmembrane region" description="Helical" evidence="7">
    <location>
        <begin position="236"/>
        <end position="254"/>
    </location>
</feature>
<dbReference type="PANTHER" id="PTHR11132">
    <property type="entry name" value="SOLUTE CARRIER FAMILY 35"/>
    <property type="match status" value="1"/>
</dbReference>
<evidence type="ECO:0000313" key="9">
    <source>
        <dbReference type="EMBL" id="KPI41335.1"/>
    </source>
</evidence>
<evidence type="ECO:0000256" key="2">
    <source>
        <dbReference type="ARBA" id="ARBA00010425"/>
    </source>
</evidence>
<dbReference type="RefSeq" id="XP_018001298.1">
    <property type="nucleotide sequence ID" value="XM_018148588.1"/>
</dbReference>
<evidence type="ECO:0000313" key="10">
    <source>
        <dbReference type="Proteomes" id="UP000038010"/>
    </source>
</evidence>
<feature type="transmembrane region" description="Helical" evidence="7">
    <location>
        <begin position="143"/>
        <end position="164"/>
    </location>
</feature>
<dbReference type="VEuPathDB" id="FungiDB:AB675_8162"/>
<dbReference type="AlphaFoldDB" id="A0A0N1H5Z3"/>
<keyword evidence="7" id="KW-0813">Transport</keyword>
<feature type="transmembrane region" description="Helical" evidence="7">
    <location>
        <begin position="171"/>
        <end position="188"/>
    </location>
</feature>
<accession>A0A0N1H5Z3</accession>
<evidence type="ECO:0000256" key="8">
    <source>
        <dbReference type="SAM" id="MobiDB-lite"/>
    </source>
</evidence>
<feature type="transmembrane region" description="Helical" evidence="7">
    <location>
        <begin position="83"/>
        <end position="101"/>
    </location>
</feature>
<comment type="subunit">
    <text evidence="3 7">Homooligomer.</text>
</comment>
<evidence type="ECO:0000256" key="6">
    <source>
        <dbReference type="ARBA" id="ARBA00023136"/>
    </source>
</evidence>
<keyword evidence="6 7" id="KW-0472">Membrane</keyword>
<keyword evidence="10" id="KW-1185">Reference proteome</keyword>
<reference evidence="9 10" key="1">
    <citation type="submission" date="2015-06" db="EMBL/GenBank/DDBJ databases">
        <title>Draft genome of the ant-associated black yeast Phialophora attae CBS 131958.</title>
        <authorList>
            <person name="Moreno L.F."/>
            <person name="Stielow B.J."/>
            <person name="de Hoog S."/>
            <person name="Vicente V.A."/>
            <person name="Weiss V.A."/>
            <person name="de Vries M."/>
            <person name="Cruz L.M."/>
            <person name="Souza E.M."/>
        </authorList>
    </citation>
    <scope>NUCLEOTIDE SEQUENCE [LARGE SCALE GENOMIC DNA]</scope>
    <source>
        <strain evidence="9 10">CBS 131958</strain>
    </source>
</reference>
<evidence type="ECO:0000256" key="7">
    <source>
        <dbReference type="RuleBase" id="RU367097"/>
    </source>
</evidence>
<keyword evidence="7" id="KW-0968">Cytoplasmic vesicle</keyword>
<feature type="transmembrane region" description="Helical" evidence="7">
    <location>
        <begin position="51"/>
        <end position="68"/>
    </location>
</feature>
<protein>
    <recommendedName>
        <fullName evidence="7">GDP-mannose transporter</fullName>
        <shortName evidence="7">GMT</shortName>
    </recommendedName>
</protein>
<dbReference type="InterPro" id="IPR050186">
    <property type="entry name" value="TPT_transporter"/>
</dbReference>
<evidence type="ECO:0000256" key="4">
    <source>
        <dbReference type="ARBA" id="ARBA00022692"/>
    </source>
</evidence>
<comment type="subcellular location">
    <subcellularLocation>
        <location evidence="7">Golgi apparatus membrane</location>
        <topology evidence="7">Multi-pass membrane protein</topology>
    </subcellularLocation>
    <subcellularLocation>
        <location evidence="7">Cytoplasmic vesicle membrane</location>
        <topology evidence="7">Multi-pass membrane protein</topology>
    </subcellularLocation>
    <subcellularLocation>
        <location evidence="7">Endoplasmic reticulum membrane</location>
        <topology evidence="7">Multi-pass membrane protein</topology>
    </subcellularLocation>
</comment>
<keyword evidence="4 7" id="KW-0812">Transmembrane</keyword>